<keyword evidence="3" id="KW-1185">Reference proteome</keyword>
<sequence>MCAGQVDATLEEVASILRSNSEAEHNAAMVGLYNKGFIFGSFEREVPCSEKQNQEDDGDDDDDVDCSEQLAVKTKSFARTAILGHNEQWCYFDYFQRKKDRNGFMITKRALPPMETTPGRIVDTNTKVDQLHGLNASYLVDEYPDRKGLRIVFHAWFDLKDVAQIETRKLSRRSSDESTSSSSSTNSDSSIRSNAFDYSDAVNHKAQMRRLLVLAHGVTKLPDLVLHRRFGVQTPVDLGDVHVQNTRCPCCTHSLTSVKLTLSLAASAIANRRLNPLSMDTRRCFLCGYLVCVECWSAEKMESTVGRVAAIVVCTRCHANVNACEYSEVFAGTAEQRAKRRGPPRVVEDSSNKPTVSLLVDFLSTSLLNAAAGSPEYAAAMAVIRTLLRQNQETYESSDSEDEDADASDDQY</sequence>
<evidence type="ECO:0000256" key="1">
    <source>
        <dbReference type="SAM" id="MobiDB-lite"/>
    </source>
</evidence>
<accession>A0A9W6TSZ4</accession>
<comment type="caution">
    <text evidence="2">The sequence shown here is derived from an EMBL/GenBank/DDBJ whole genome shotgun (WGS) entry which is preliminary data.</text>
</comment>
<organism evidence="2 3">
    <name type="scientific">Phytophthora fragariaefolia</name>
    <dbReference type="NCBI Taxonomy" id="1490495"/>
    <lineage>
        <taxon>Eukaryota</taxon>
        <taxon>Sar</taxon>
        <taxon>Stramenopiles</taxon>
        <taxon>Oomycota</taxon>
        <taxon>Peronosporomycetes</taxon>
        <taxon>Peronosporales</taxon>
        <taxon>Peronosporaceae</taxon>
        <taxon>Phytophthora</taxon>
    </lineage>
</organism>
<name>A0A9W6TSZ4_9STRA</name>
<evidence type="ECO:0000313" key="3">
    <source>
        <dbReference type="Proteomes" id="UP001165121"/>
    </source>
</evidence>
<feature type="region of interest" description="Disordered" evidence="1">
    <location>
        <begin position="392"/>
        <end position="412"/>
    </location>
</feature>
<feature type="compositionally biased region" description="Acidic residues" evidence="1">
    <location>
        <begin position="396"/>
        <end position="412"/>
    </location>
</feature>
<dbReference type="Proteomes" id="UP001165121">
    <property type="component" value="Unassembled WGS sequence"/>
</dbReference>
<dbReference type="AlphaFoldDB" id="A0A9W6TSZ4"/>
<dbReference type="EMBL" id="BSXT01000180">
    <property type="protein sequence ID" value="GMF19965.1"/>
    <property type="molecule type" value="Genomic_DNA"/>
</dbReference>
<protein>
    <submittedName>
        <fullName evidence="2">Unnamed protein product</fullName>
    </submittedName>
</protein>
<dbReference type="PANTHER" id="PTHR43102:SF2">
    <property type="entry name" value="GAF DOMAIN-CONTAINING PROTEIN"/>
    <property type="match status" value="1"/>
</dbReference>
<feature type="compositionally biased region" description="Low complexity" evidence="1">
    <location>
        <begin position="177"/>
        <end position="191"/>
    </location>
</feature>
<dbReference type="OrthoDB" id="97747at2759"/>
<proteinExistence type="predicted"/>
<reference evidence="2" key="1">
    <citation type="submission" date="2023-04" db="EMBL/GenBank/DDBJ databases">
        <title>Phytophthora fragariaefolia NBRC 109709.</title>
        <authorList>
            <person name="Ichikawa N."/>
            <person name="Sato H."/>
            <person name="Tonouchi N."/>
        </authorList>
    </citation>
    <scope>NUCLEOTIDE SEQUENCE</scope>
    <source>
        <strain evidence="2">NBRC 109709</strain>
    </source>
</reference>
<evidence type="ECO:0000313" key="2">
    <source>
        <dbReference type="EMBL" id="GMF19965.1"/>
    </source>
</evidence>
<dbReference type="PANTHER" id="PTHR43102">
    <property type="entry name" value="SLR1143 PROTEIN"/>
    <property type="match status" value="1"/>
</dbReference>
<feature type="region of interest" description="Disordered" evidence="1">
    <location>
        <begin position="168"/>
        <end position="191"/>
    </location>
</feature>
<gene>
    <name evidence="2" type="ORF">Pfra01_000223400</name>
</gene>